<comment type="similarity">
    <text evidence="2">Belongs to the 2H phosphoesterase superfamily. ThpR family.</text>
</comment>
<dbReference type="HAMAP" id="MF_01940">
    <property type="entry name" value="RNA_CPDase"/>
    <property type="match status" value="1"/>
</dbReference>
<dbReference type="NCBIfam" id="TIGR02258">
    <property type="entry name" value="2_5_ligase"/>
    <property type="match status" value="1"/>
</dbReference>
<dbReference type="PANTHER" id="PTHR35561:SF1">
    <property type="entry name" value="RNA 2',3'-CYCLIC PHOSPHODIESTERASE"/>
    <property type="match status" value="1"/>
</dbReference>
<dbReference type="SUPFAM" id="SSF55144">
    <property type="entry name" value="LigT-like"/>
    <property type="match status" value="1"/>
</dbReference>
<organism evidence="3 4">
    <name type="scientific">Pacificispira spongiicola</name>
    <dbReference type="NCBI Taxonomy" id="2729598"/>
    <lineage>
        <taxon>Bacteria</taxon>
        <taxon>Pseudomonadati</taxon>
        <taxon>Pseudomonadota</taxon>
        <taxon>Alphaproteobacteria</taxon>
        <taxon>Rhodospirillales</taxon>
        <taxon>Rhodospirillaceae</taxon>
        <taxon>Pacificispira</taxon>
    </lineage>
</organism>
<evidence type="ECO:0000313" key="3">
    <source>
        <dbReference type="EMBL" id="NMM43859.1"/>
    </source>
</evidence>
<dbReference type="GO" id="GO:0008664">
    <property type="term" value="F:RNA 2',3'-cyclic 3'-phosphodiesterase activity"/>
    <property type="evidence" value="ECO:0007669"/>
    <property type="project" value="UniProtKB-EC"/>
</dbReference>
<keyword evidence="1 2" id="KW-0378">Hydrolase</keyword>
<dbReference type="Gene3D" id="3.90.1140.10">
    <property type="entry name" value="Cyclic phosphodiesterase"/>
    <property type="match status" value="1"/>
</dbReference>
<protein>
    <recommendedName>
        <fullName evidence="2">RNA 2',3'-cyclic phosphodiesterase</fullName>
        <shortName evidence="2">RNA 2',3'-CPDase</shortName>
        <ecNumber evidence="2">3.1.4.58</ecNumber>
    </recommendedName>
</protein>
<feature type="active site" description="Proton donor" evidence="2">
    <location>
        <position position="37"/>
    </location>
</feature>
<proteinExistence type="inferred from homology"/>
<dbReference type="EMBL" id="JABBNT010000001">
    <property type="protein sequence ID" value="NMM43859.1"/>
    <property type="molecule type" value="Genomic_DNA"/>
</dbReference>
<name>A0A7Y0DYC8_9PROT</name>
<dbReference type="Pfam" id="PF13563">
    <property type="entry name" value="2_5_RNA_ligase2"/>
    <property type="match status" value="1"/>
</dbReference>
<dbReference type="Proteomes" id="UP000539372">
    <property type="component" value="Unassembled WGS sequence"/>
</dbReference>
<keyword evidence="4" id="KW-1185">Reference proteome</keyword>
<dbReference type="AlphaFoldDB" id="A0A7Y0DYC8"/>
<feature type="short sequence motif" description="HXTX 1" evidence="2">
    <location>
        <begin position="37"/>
        <end position="40"/>
    </location>
</feature>
<comment type="catalytic activity">
    <reaction evidence="2">
        <text>a 3'-end 2',3'-cyclophospho-ribonucleotide-RNA + H2O = a 3'-end 2'-phospho-ribonucleotide-RNA + H(+)</text>
        <dbReference type="Rhea" id="RHEA:11828"/>
        <dbReference type="Rhea" id="RHEA-COMP:10464"/>
        <dbReference type="Rhea" id="RHEA-COMP:17353"/>
        <dbReference type="ChEBI" id="CHEBI:15377"/>
        <dbReference type="ChEBI" id="CHEBI:15378"/>
        <dbReference type="ChEBI" id="CHEBI:83064"/>
        <dbReference type="ChEBI" id="CHEBI:173113"/>
        <dbReference type="EC" id="3.1.4.58"/>
    </reaction>
</comment>
<dbReference type="EC" id="3.1.4.58" evidence="2"/>
<dbReference type="GO" id="GO:0004113">
    <property type="term" value="F:2',3'-cyclic-nucleotide 3'-phosphodiesterase activity"/>
    <property type="evidence" value="ECO:0007669"/>
    <property type="project" value="InterPro"/>
</dbReference>
<accession>A0A7Y0DYC8</accession>
<evidence type="ECO:0000256" key="2">
    <source>
        <dbReference type="HAMAP-Rule" id="MF_01940"/>
    </source>
</evidence>
<sequence>MIRLFVALPVPLSVRQELVGLQNGLPGARWTDPENFHLTLRFVGEVDFGLAEDLAHTLSRIIAPGFDVTLDGLGWFGNKRRPAAIYAQARKDDALMHLQRKVESAAVRCGLQPESRKFHPHVTLARLKTTSIDAAERFVAERRLSRKLTFEADRFVLYSSFLAHTGSIYTEEAEYYLDYPVYAAAE</sequence>
<evidence type="ECO:0000256" key="1">
    <source>
        <dbReference type="ARBA" id="ARBA00022801"/>
    </source>
</evidence>
<dbReference type="InterPro" id="IPR009097">
    <property type="entry name" value="Cyclic_Pdiesterase"/>
</dbReference>
<evidence type="ECO:0000313" key="4">
    <source>
        <dbReference type="Proteomes" id="UP000539372"/>
    </source>
</evidence>
<dbReference type="InterPro" id="IPR004175">
    <property type="entry name" value="RNA_CPDase"/>
</dbReference>
<comment type="function">
    <text evidence="2">Hydrolyzes RNA 2',3'-cyclic phosphodiester to an RNA 2'-phosphomonoester.</text>
</comment>
<reference evidence="3 4" key="1">
    <citation type="submission" date="2020-04" db="EMBL/GenBank/DDBJ databases">
        <title>Rhodospirillaceae bacterium KN72 isolated from deep sea.</title>
        <authorList>
            <person name="Zhang D.-C."/>
        </authorList>
    </citation>
    <scope>NUCLEOTIDE SEQUENCE [LARGE SCALE GENOMIC DNA]</scope>
    <source>
        <strain evidence="3 4">KN72</strain>
    </source>
</reference>
<feature type="short sequence motif" description="HXTX 2" evidence="2">
    <location>
        <begin position="121"/>
        <end position="124"/>
    </location>
</feature>
<gene>
    <name evidence="3" type="primary">thpR</name>
    <name evidence="3" type="ORF">HH303_05180</name>
</gene>
<feature type="active site" description="Proton acceptor" evidence="2">
    <location>
        <position position="121"/>
    </location>
</feature>
<comment type="caution">
    <text evidence="3">The sequence shown here is derived from an EMBL/GenBank/DDBJ whole genome shotgun (WGS) entry which is preliminary data.</text>
</comment>
<dbReference type="RefSeq" id="WP_169624098.1">
    <property type="nucleotide sequence ID" value="NZ_JABBNT010000001.1"/>
</dbReference>
<dbReference type="PANTHER" id="PTHR35561">
    <property type="entry name" value="RNA 2',3'-CYCLIC PHOSPHODIESTERASE"/>
    <property type="match status" value="1"/>
</dbReference>